<evidence type="ECO:0000313" key="4">
    <source>
        <dbReference type="EMBL" id="CAC5375769.1"/>
    </source>
</evidence>
<dbReference type="PROSITE" id="PS50097">
    <property type="entry name" value="BTB"/>
    <property type="match status" value="1"/>
</dbReference>
<evidence type="ECO:0000256" key="1">
    <source>
        <dbReference type="ARBA" id="ARBA00004496"/>
    </source>
</evidence>
<reference evidence="4 5" key="1">
    <citation type="submission" date="2020-06" db="EMBL/GenBank/DDBJ databases">
        <authorList>
            <person name="Li R."/>
            <person name="Bekaert M."/>
        </authorList>
    </citation>
    <scope>NUCLEOTIDE SEQUENCE [LARGE SCALE GENOMIC DNA]</scope>
    <source>
        <strain evidence="5">wild</strain>
    </source>
</reference>
<organism evidence="4 5">
    <name type="scientific">Mytilus coruscus</name>
    <name type="common">Sea mussel</name>
    <dbReference type="NCBI Taxonomy" id="42192"/>
    <lineage>
        <taxon>Eukaryota</taxon>
        <taxon>Metazoa</taxon>
        <taxon>Spiralia</taxon>
        <taxon>Lophotrochozoa</taxon>
        <taxon>Mollusca</taxon>
        <taxon>Bivalvia</taxon>
        <taxon>Autobranchia</taxon>
        <taxon>Pteriomorphia</taxon>
        <taxon>Mytilida</taxon>
        <taxon>Mytiloidea</taxon>
        <taxon>Mytilidae</taxon>
        <taxon>Mytilinae</taxon>
        <taxon>Mytilus</taxon>
    </lineage>
</organism>
<dbReference type="InterPro" id="IPR000210">
    <property type="entry name" value="BTB/POZ_dom"/>
</dbReference>
<evidence type="ECO:0000313" key="5">
    <source>
        <dbReference type="Proteomes" id="UP000507470"/>
    </source>
</evidence>
<feature type="domain" description="BTB" evidence="3">
    <location>
        <begin position="29"/>
        <end position="96"/>
    </location>
</feature>
<dbReference type="PANTHER" id="PTHR45774">
    <property type="entry name" value="BTB/POZ DOMAIN-CONTAINING"/>
    <property type="match status" value="1"/>
</dbReference>
<dbReference type="Pfam" id="PF00651">
    <property type="entry name" value="BTB"/>
    <property type="match status" value="1"/>
</dbReference>
<dbReference type="InterPro" id="IPR011333">
    <property type="entry name" value="SKP1/BTB/POZ_sf"/>
</dbReference>
<proteinExistence type="predicted"/>
<keyword evidence="2" id="KW-0963">Cytoplasm</keyword>
<name>A0A6J8AXI7_MYTCO</name>
<dbReference type="Gene3D" id="3.30.710.10">
    <property type="entry name" value="Potassium Channel Kv1.1, Chain A"/>
    <property type="match status" value="1"/>
</dbReference>
<comment type="subcellular location">
    <subcellularLocation>
        <location evidence="1">Cytoplasm</location>
    </subcellularLocation>
</comment>
<dbReference type="EMBL" id="CACVKT020002156">
    <property type="protein sequence ID" value="CAC5375769.1"/>
    <property type="molecule type" value="Genomic_DNA"/>
</dbReference>
<dbReference type="SUPFAM" id="SSF54695">
    <property type="entry name" value="POZ domain"/>
    <property type="match status" value="1"/>
</dbReference>
<dbReference type="InterPro" id="IPR012983">
    <property type="entry name" value="PHR"/>
</dbReference>
<accession>A0A6J8AXI7</accession>
<dbReference type="AlphaFoldDB" id="A0A6J8AXI7"/>
<dbReference type="Gene3D" id="1.25.40.420">
    <property type="match status" value="1"/>
</dbReference>
<sequence length="440" mass="50646">MDVHYTTDWRDNKPLPECMMFMLQNEIMCDVTLRVGYDRTPIKAHKYMLSSRSAVFHTMFEGSLPEKGDIKIPDIDENTFRDILKYMYCDQITITNDNVKEILYAADKYMLAAVKRECETVLKQTAQSEHATKALQTGYQHNLLDLQRESLDYIEINTKECLLSEYALSLSRDCLGLILNSDYLNCTETDICHFIIKWGKHQCKLANLEPSGGNIRDVLGNNLYMIRFQDVDMKLFSKKIAVSGLLTNDETVSIYQSHFGEVSKIFSNIPRYPVTQRETYTVNRYEQISQPMATTGIQSIIFLSDNDIWLKGVHIFLPYVEQSYGYGYSTGTVSNNINLSIQILNDSNEEKIRHDQRMTYGQNYDKVLEVNFSKPVHINSRRDYTIQMNGMFYQTYYGINCQEFVTEPQSGVTLQFKDSSVGDNETNISTGQFAGLSFSV</sequence>
<evidence type="ECO:0000259" key="3">
    <source>
        <dbReference type="PROSITE" id="PS50097"/>
    </source>
</evidence>
<dbReference type="SMART" id="SM00225">
    <property type="entry name" value="BTB"/>
    <property type="match status" value="1"/>
</dbReference>
<evidence type="ECO:0000256" key="2">
    <source>
        <dbReference type="ARBA" id="ARBA00022490"/>
    </source>
</evidence>
<keyword evidence="5" id="KW-1185">Reference proteome</keyword>
<dbReference type="GO" id="GO:0005829">
    <property type="term" value="C:cytosol"/>
    <property type="evidence" value="ECO:0007669"/>
    <property type="project" value="TreeGrafter"/>
</dbReference>
<dbReference type="InterPro" id="IPR011705">
    <property type="entry name" value="BACK"/>
</dbReference>
<gene>
    <name evidence="4" type="ORF">MCOR_12658</name>
</gene>
<protein>
    <submittedName>
        <fullName evidence="4">BTBD3_6</fullName>
    </submittedName>
</protein>
<dbReference type="GO" id="GO:0022008">
    <property type="term" value="P:neurogenesis"/>
    <property type="evidence" value="ECO:0007669"/>
    <property type="project" value="TreeGrafter"/>
</dbReference>
<dbReference type="InterPro" id="IPR038648">
    <property type="entry name" value="PHR_sf"/>
</dbReference>
<dbReference type="Pfam" id="PF07707">
    <property type="entry name" value="BACK"/>
    <property type="match status" value="1"/>
</dbReference>
<dbReference type="OrthoDB" id="624345at2759"/>
<dbReference type="PANTHER" id="PTHR45774:SF3">
    <property type="entry name" value="BTB (POZ) DOMAIN-CONTAINING 2B-RELATED"/>
    <property type="match status" value="1"/>
</dbReference>
<dbReference type="Gene3D" id="2.60.120.820">
    <property type="entry name" value="PHR domain"/>
    <property type="match status" value="1"/>
</dbReference>
<dbReference type="Pfam" id="PF08005">
    <property type="entry name" value="PHR"/>
    <property type="match status" value="1"/>
</dbReference>
<dbReference type="Proteomes" id="UP000507470">
    <property type="component" value="Unassembled WGS sequence"/>
</dbReference>